<dbReference type="NCBIfam" id="TIGR00254">
    <property type="entry name" value="GGDEF"/>
    <property type="match status" value="1"/>
</dbReference>
<dbReference type="SMART" id="SM00471">
    <property type="entry name" value="HDc"/>
    <property type="match status" value="1"/>
</dbReference>
<dbReference type="Pfam" id="PF00990">
    <property type="entry name" value="GGDEF"/>
    <property type="match status" value="1"/>
</dbReference>
<sequence length="525" mass="56368">MSRAEHPDNDALVAFHLRNIRAGCVISLTFCALYIWYLAVTPEDPNRLIIFGLVILAIVATVIMLLLPLERLLHGRFELFFTCWTIGLVTLISLSVALDGGADSPFMIVVFVPVGFSALSYPMRPALTSGAIAVGAYLAIVAIDGGVPYPTAVFTAATLAGFTLLGAWQASNSDRHRGAMAQASRTDVLTGCLNRRGFEHRMTDALDTAKRDNEPVSLILFDLDDFKEVNDVHGHAAGDDLLCWVVRRVEASLRDGEILGRLGGDEFAVVIAGARHARAARRAEELEAALAERVHASFGVAAYPDDGATDDALHHVADAELYRVKRAREARPRELGWAAALAQAVDLRMAGGHDHSAAVGDLAARIATQLGWGADDVAAVRLAATLHDVGKAAVPDAILRKPGRLDPEEVRIVRAHPPIGADMVGRIPGMERIAQWIRCSHERPDGHGYPLGLHGPEIPEASRIIHVADAFDAMTSDLPYREALSTERALEELQRCAGTQFDPDCVHALAEVVGVDPATLAAPAA</sequence>
<feature type="transmembrane region" description="Helical" evidence="1">
    <location>
        <begin position="20"/>
        <end position="37"/>
    </location>
</feature>
<dbReference type="SMART" id="SM00267">
    <property type="entry name" value="GGDEF"/>
    <property type="match status" value="1"/>
</dbReference>
<evidence type="ECO:0000256" key="1">
    <source>
        <dbReference type="SAM" id="Phobius"/>
    </source>
</evidence>
<evidence type="ECO:0000313" key="5">
    <source>
        <dbReference type="Proteomes" id="UP001058860"/>
    </source>
</evidence>
<evidence type="ECO:0000313" key="4">
    <source>
        <dbReference type="EMBL" id="UUY06160.1"/>
    </source>
</evidence>
<dbReference type="InterPro" id="IPR003607">
    <property type="entry name" value="HD/PDEase_dom"/>
</dbReference>
<evidence type="ECO:0000259" key="2">
    <source>
        <dbReference type="PROSITE" id="PS50887"/>
    </source>
</evidence>
<dbReference type="SUPFAM" id="SSF109604">
    <property type="entry name" value="HD-domain/PDEase-like"/>
    <property type="match status" value="1"/>
</dbReference>
<dbReference type="Proteomes" id="UP001058860">
    <property type="component" value="Chromosome"/>
</dbReference>
<dbReference type="SUPFAM" id="SSF55073">
    <property type="entry name" value="Nucleotide cyclase"/>
    <property type="match status" value="1"/>
</dbReference>
<evidence type="ECO:0000259" key="3">
    <source>
        <dbReference type="PROSITE" id="PS51832"/>
    </source>
</evidence>
<dbReference type="CDD" id="cd00077">
    <property type="entry name" value="HDc"/>
    <property type="match status" value="1"/>
</dbReference>
<dbReference type="InterPro" id="IPR006675">
    <property type="entry name" value="HDIG_dom"/>
</dbReference>
<dbReference type="PROSITE" id="PS50887">
    <property type="entry name" value="GGDEF"/>
    <property type="match status" value="1"/>
</dbReference>
<feature type="transmembrane region" description="Helical" evidence="1">
    <location>
        <begin position="79"/>
        <end position="98"/>
    </location>
</feature>
<dbReference type="Gene3D" id="1.10.3210.10">
    <property type="entry name" value="Hypothetical protein af1432"/>
    <property type="match status" value="1"/>
</dbReference>
<dbReference type="InterPro" id="IPR000160">
    <property type="entry name" value="GGDEF_dom"/>
</dbReference>
<accession>A0ABY5PNR4</accession>
<dbReference type="Pfam" id="PF13487">
    <property type="entry name" value="HD_5"/>
    <property type="match status" value="1"/>
</dbReference>
<feature type="domain" description="GGDEF" evidence="2">
    <location>
        <begin position="214"/>
        <end position="339"/>
    </location>
</feature>
<dbReference type="PROSITE" id="PS51832">
    <property type="entry name" value="HD_GYP"/>
    <property type="match status" value="1"/>
</dbReference>
<dbReference type="InterPro" id="IPR052020">
    <property type="entry name" value="Cyclic_di-GMP/3'3'-cGAMP_PDE"/>
</dbReference>
<protein>
    <submittedName>
        <fullName evidence="4">Diguanylate cyclase</fullName>
    </submittedName>
</protein>
<feature type="transmembrane region" description="Helical" evidence="1">
    <location>
        <begin position="104"/>
        <end position="121"/>
    </location>
</feature>
<keyword evidence="1" id="KW-0812">Transmembrane</keyword>
<feature type="transmembrane region" description="Helical" evidence="1">
    <location>
        <begin position="49"/>
        <end position="67"/>
    </location>
</feature>
<dbReference type="Gene3D" id="3.30.70.270">
    <property type="match status" value="1"/>
</dbReference>
<keyword evidence="1" id="KW-0472">Membrane</keyword>
<dbReference type="EMBL" id="CP088295">
    <property type="protein sequence ID" value="UUY06160.1"/>
    <property type="molecule type" value="Genomic_DNA"/>
</dbReference>
<proteinExistence type="predicted"/>
<feature type="transmembrane region" description="Helical" evidence="1">
    <location>
        <begin position="126"/>
        <end position="143"/>
    </location>
</feature>
<organism evidence="4 5">
    <name type="scientific">Svornostia abyssi</name>
    <dbReference type="NCBI Taxonomy" id="2898438"/>
    <lineage>
        <taxon>Bacteria</taxon>
        <taxon>Bacillati</taxon>
        <taxon>Actinomycetota</taxon>
        <taxon>Thermoleophilia</taxon>
        <taxon>Solirubrobacterales</taxon>
        <taxon>Baekduiaceae</taxon>
        <taxon>Svornostia</taxon>
    </lineage>
</organism>
<gene>
    <name evidence="4" type="ORF">LRS13_11810</name>
</gene>
<name>A0ABY5PNR4_9ACTN</name>
<dbReference type="NCBIfam" id="TIGR00277">
    <property type="entry name" value="HDIG"/>
    <property type="match status" value="1"/>
</dbReference>
<dbReference type="PANTHER" id="PTHR45228:SF4">
    <property type="entry name" value="LIPOPROTEIN"/>
    <property type="match status" value="1"/>
</dbReference>
<feature type="domain" description="HD-GYP" evidence="3">
    <location>
        <begin position="330"/>
        <end position="525"/>
    </location>
</feature>
<reference evidence="5" key="1">
    <citation type="submission" date="2021-11" db="EMBL/GenBank/DDBJ databases">
        <title>Cultivation dependent microbiological survey of springs from the worlds oldest radium mine currently devoted to the extraction of radon-saturated water.</title>
        <authorList>
            <person name="Kapinusova G."/>
            <person name="Smrhova T."/>
            <person name="Strejcek M."/>
            <person name="Suman J."/>
            <person name="Jani K."/>
            <person name="Pajer P."/>
            <person name="Uhlik O."/>
        </authorList>
    </citation>
    <scope>NUCLEOTIDE SEQUENCE [LARGE SCALE GENOMIC DNA]</scope>
    <source>
        <strain evidence="5">J379</strain>
    </source>
</reference>
<dbReference type="InterPro" id="IPR037522">
    <property type="entry name" value="HD_GYP_dom"/>
</dbReference>
<keyword evidence="1" id="KW-1133">Transmembrane helix</keyword>
<dbReference type="RefSeq" id="WP_353866589.1">
    <property type="nucleotide sequence ID" value="NZ_CP088295.1"/>
</dbReference>
<dbReference type="CDD" id="cd01949">
    <property type="entry name" value="GGDEF"/>
    <property type="match status" value="1"/>
</dbReference>
<dbReference type="InterPro" id="IPR043128">
    <property type="entry name" value="Rev_trsase/Diguanyl_cyclase"/>
</dbReference>
<dbReference type="InterPro" id="IPR029787">
    <property type="entry name" value="Nucleotide_cyclase"/>
</dbReference>
<keyword evidence="5" id="KW-1185">Reference proteome</keyword>
<dbReference type="PANTHER" id="PTHR45228">
    <property type="entry name" value="CYCLIC DI-GMP PHOSPHODIESTERASE TM_0186-RELATED"/>
    <property type="match status" value="1"/>
</dbReference>